<dbReference type="InterPro" id="IPR052909">
    <property type="entry name" value="Transposase_6_like"/>
</dbReference>
<dbReference type="InterPro" id="IPR025161">
    <property type="entry name" value="IS402-like_dom"/>
</dbReference>
<dbReference type="PANTHER" id="PTHR46637">
    <property type="entry name" value="TIS1421-TRANSPOSASE PROTEIN A"/>
    <property type="match status" value="1"/>
</dbReference>
<dbReference type="AlphaFoldDB" id="A0A6S6PHP0"/>
<accession>A0A6S6PHP0</accession>
<dbReference type="Pfam" id="PF13340">
    <property type="entry name" value="DUF4096"/>
    <property type="match status" value="1"/>
</dbReference>
<reference evidence="2 3" key="1">
    <citation type="submission" date="2020-07" db="EMBL/GenBank/DDBJ databases">
        <title>Complete Genome Sequence of an acetic acid bacterium, Acetobacter aceti JCM20276.</title>
        <authorList>
            <person name="Hirose Y."/>
            <person name="Mihara H."/>
        </authorList>
    </citation>
    <scope>NUCLEOTIDE SEQUENCE [LARGE SCALE GENOMIC DNA]</scope>
    <source>
        <strain evidence="2 3">JCM20276</strain>
    </source>
</reference>
<dbReference type="PANTHER" id="PTHR46637:SF1">
    <property type="entry name" value="BLL5188 PROTEIN"/>
    <property type="match status" value="1"/>
</dbReference>
<sequence length="120" mass="13322">MTCFSVRASDGTDQALFPLAPGVPCVGDRRVLDGIVYVICNGLQRKDAPKAYGPHKTLYNRFIRWSRLGVFDRIFTALTEQTGRSKRLMIDETHLKAHRMAASLLKKGLFPAISDGQKAA</sequence>
<dbReference type="Proteomes" id="UP000515220">
    <property type="component" value="Chromosome"/>
</dbReference>
<organism evidence="2 3">
    <name type="scientific">Acetobacter aceti</name>
    <dbReference type="NCBI Taxonomy" id="435"/>
    <lineage>
        <taxon>Bacteria</taxon>
        <taxon>Pseudomonadati</taxon>
        <taxon>Pseudomonadota</taxon>
        <taxon>Alphaproteobacteria</taxon>
        <taxon>Acetobacterales</taxon>
        <taxon>Acetobacteraceae</taxon>
        <taxon>Acetobacter</taxon>
        <taxon>Acetobacter subgen. Acetobacter</taxon>
    </lineage>
</organism>
<gene>
    <name evidence="2" type="ORF">AAJCM20276_10640</name>
</gene>
<evidence type="ECO:0000313" key="3">
    <source>
        <dbReference type="Proteomes" id="UP000515220"/>
    </source>
</evidence>
<proteinExistence type="predicted"/>
<evidence type="ECO:0000259" key="1">
    <source>
        <dbReference type="Pfam" id="PF13340"/>
    </source>
</evidence>
<protein>
    <submittedName>
        <fullName evidence="2">IS5 family transposase</fullName>
    </submittedName>
</protein>
<evidence type="ECO:0000313" key="2">
    <source>
        <dbReference type="EMBL" id="BCI66440.1"/>
    </source>
</evidence>
<feature type="domain" description="Insertion element IS402-like" evidence="1">
    <location>
        <begin position="22"/>
        <end position="75"/>
    </location>
</feature>
<name>A0A6S6PHP0_ACEAC</name>
<dbReference type="EMBL" id="AP023326">
    <property type="protein sequence ID" value="BCI66440.1"/>
    <property type="molecule type" value="Genomic_DNA"/>
</dbReference>